<feature type="region of interest" description="Disordered" evidence="1">
    <location>
        <begin position="265"/>
        <end position="286"/>
    </location>
</feature>
<organism evidence="2 3">
    <name type="scientific">Microthyrium microscopicum</name>
    <dbReference type="NCBI Taxonomy" id="703497"/>
    <lineage>
        <taxon>Eukaryota</taxon>
        <taxon>Fungi</taxon>
        <taxon>Dikarya</taxon>
        <taxon>Ascomycota</taxon>
        <taxon>Pezizomycotina</taxon>
        <taxon>Dothideomycetes</taxon>
        <taxon>Dothideomycetes incertae sedis</taxon>
        <taxon>Microthyriales</taxon>
        <taxon>Microthyriaceae</taxon>
        <taxon>Microthyrium</taxon>
    </lineage>
</organism>
<evidence type="ECO:0000256" key="1">
    <source>
        <dbReference type="SAM" id="MobiDB-lite"/>
    </source>
</evidence>
<keyword evidence="3" id="KW-1185">Reference proteome</keyword>
<accession>A0A6A6U425</accession>
<proteinExistence type="predicted"/>
<dbReference type="AlphaFoldDB" id="A0A6A6U425"/>
<sequence length="286" mass="31470">MPAVETAAAALGIVGSSIAGVKWLMKRHQKKKAAKQVQPNNALSIGLRGGRGSEEDNSSELSDLDHVESDIFPSGPSLVLREMKSLIRPSHPFEGALMGYQSVLNQSRQFAMASSLRLPISTDPYLNATSISSTIHPPPSRTSNPRYHANTCKNARAYREGRVHLWRVARPISNSNGEEYACSHCSMVVNTISLRVSRNDANQSRIWMDPVGLFKAHCARERGRADGWTCIWPYKDAECNSCFARDVDLLKHMLKHHVKLGPGQRILSMDEPSDKGGAAGYGADNY</sequence>
<dbReference type="Proteomes" id="UP000799302">
    <property type="component" value="Unassembled WGS sequence"/>
</dbReference>
<name>A0A6A6U425_9PEZI</name>
<feature type="region of interest" description="Disordered" evidence="1">
    <location>
        <begin position="32"/>
        <end position="62"/>
    </location>
</feature>
<protein>
    <submittedName>
        <fullName evidence="2">Uncharacterized protein</fullName>
    </submittedName>
</protein>
<gene>
    <name evidence="2" type="ORF">BT63DRAFT_428110</name>
</gene>
<evidence type="ECO:0000313" key="3">
    <source>
        <dbReference type="Proteomes" id="UP000799302"/>
    </source>
</evidence>
<evidence type="ECO:0000313" key="2">
    <source>
        <dbReference type="EMBL" id="KAF2666341.1"/>
    </source>
</evidence>
<reference evidence="2" key="1">
    <citation type="journal article" date="2020" name="Stud. Mycol.">
        <title>101 Dothideomycetes genomes: a test case for predicting lifestyles and emergence of pathogens.</title>
        <authorList>
            <person name="Haridas S."/>
            <person name="Albert R."/>
            <person name="Binder M."/>
            <person name="Bloem J."/>
            <person name="Labutti K."/>
            <person name="Salamov A."/>
            <person name="Andreopoulos B."/>
            <person name="Baker S."/>
            <person name="Barry K."/>
            <person name="Bills G."/>
            <person name="Bluhm B."/>
            <person name="Cannon C."/>
            <person name="Castanera R."/>
            <person name="Culley D."/>
            <person name="Daum C."/>
            <person name="Ezra D."/>
            <person name="Gonzalez J."/>
            <person name="Henrissat B."/>
            <person name="Kuo A."/>
            <person name="Liang C."/>
            <person name="Lipzen A."/>
            <person name="Lutzoni F."/>
            <person name="Magnuson J."/>
            <person name="Mondo S."/>
            <person name="Nolan M."/>
            <person name="Ohm R."/>
            <person name="Pangilinan J."/>
            <person name="Park H.-J."/>
            <person name="Ramirez L."/>
            <person name="Alfaro M."/>
            <person name="Sun H."/>
            <person name="Tritt A."/>
            <person name="Yoshinaga Y."/>
            <person name="Zwiers L.-H."/>
            <person name="Turgeon B."/>
            <person name="Goodwin S."/>
            <person name="Spatafora J."/>
            <person name="Crous P."/>
            <person name="Grigoriev I."/>
        </authorList>
    </citation>
    <scope>NUCLEOTIDE SEQUENCE</scope>
    <source>
        <strain evidence="2">CBS 115976</strain>
    </source>
</reference>
<dbReference type="EMBL" id="MU004239">
    <property type="protein sequence ID" value="KAF2666341.1"/>
    <property type="molecule type" value="Genomic_DNA"/>
</dbReference>